<protein>
    <submittedName>
        <fullName evidence="1">Uncharacterized protein</fullName>
    </submittedName>
</protein>
<accession>I3S8T7</accession>
<reference evidence="1" key="1">
    <citation type="submission" date="2012-05" db="EMBL/GenBank/DDBJ databases">
        <authorList>
            <person name="Krishnakumar V."/>
            <person name="Cheung F."/>
            <person name="Xiao Y."/>
            <person name="Chan A."/>
            <person name="Moskal W.A."/>
            <person name="Town C.D."/>
        </authorList>
    </citation>
    <scope>NUCLEOTIDE SEQUENCE</scope>
</reference>
<sequence length="44" mass="4666">MVEALEVIFTEESTVLGLSASRHAFAEVDPEIVAATFVSCDSPP</sequence>
<evidence type="ECO:0000313" key="1">
    <source>
        <dbReference type="EMBL" id="AFK36679.1"/>
    </source>
</evidence>
<name>I3S8T7_LOTJA</name>
<proteinExistence type="evidence at transcript level"/>
<dbReference type="EMBL" id="BT136884">
    <property type="protein sequence ID" value="AFK36679.1"/>
    <property type="molecule type" value="mRNA"/>
</dbReference>
<dbReference type="AlphaFoldDB" id="I3S8T7"/>
<organism evidence="1">
    <name type="scientific">Lotus japonicus</name>
    <name type="common">Lotus corniculatus var. japonicus</name>
    <dbReference type="NCBI Taxonomy" id="34305"/>
    <lineage>
        <taxon>Eukaryota</taxon>
        <taxon>Viridiplantae</taxon>
        <taxon>Streptophyta</taxon>
        <taxon>Embryophyta</taxon>
        <taxon>Tracheophyta</taxon>
        <taxon>Spermatophyta</taxon>
        <taxon>Magnoliopsida</taxon>
        <taxon>eudicotyledons</taxon>
        <taxon>Gunneridae</taxon>
        <taxon>Pentapetalae</taxon>
        <taxon>rosids</taxon>
        <taxon>fabids</taxon>
        <taxon>Fabales</taxon>
        <taxon>Fabaceae</taxon>
        <taxon>Papilionoideae</taxon>
        <taxon>50 kb inversion clade</taxon>
        <taxon>NPAAA clade</taxon>
        <taxon>Hologalegina</taxon>
        <taxon>robinioid clade</taxon>
        <taxon>Loteae</taxon>
        <taxon>Lotus</taxon>
    </lineage>
</organism>